<organism evidence="2 3">
    <name type="scientific">Cyclocybe aegerita</name>
    <name type="common">Black poplar mushroom</name>
    <name type="synonym">Agrocybe aegerita</name>
    <dbReference type="NCBI Taxonomy" id="1973307"/>
    <lineage>
        <taxon>Eukaryota</taxon>
        <taxon>Fungi</taxon>
        <taxon>Dikarya</taxon>
        <taxon>Basidiomycota</taxon>
        <taxon>Agaricomycotina</taxon>
        <taxon>Agaricomycetes</taxon>
        <taxon>Agaricomycetidae</taxon>
        <taxon>Agaricales</taxon>
        <taxon>Agaricineae</taxon>
        <taxon>Bolbitiaceae</taxon>
        <taxon>Cyclocybe</taxon>
    </lineage>
</organism>
<gene>
    <name evidence="2" type="ORF">AAE3_LOCUS12727</name>
</gene>
<dbReference type="AlphaFoldDB" id="A0A8S0W4Q1"/>
<reference evidence="2 3" key="1">
    <citation type="submission" date="2020-01" db="EMBL/GenBank/DDBJ databases">
        <authorList>
            <person name="Gupta K D."/>
        </authorList>
    </citation>
    <scope>NUCLEOTIDE SEQUENCE [LARGE SCALE GENOMIC DNA]</scope>
</reference>
<evidence type="ECO:0000313" key="2">
    <source>
        <dbReference type="EMBL" id="CAA7270435.1"/>
    </source>
</evidence>
<proteinExistence type="predicted"/>
<dbReference type="Proteomes" id="UP000467700">
    <property type="component" value="Unassembled WGS sequence"/>
</dbReference>
<dbReference type="EMBL" id="CACVBS010000090">
    <property type="protein sequence ID" value="CAA7270435.1"/>
    <property type="molecule type" value="Genomic_DNA"/>
</dbReference>
<evidence type="ECO:0000256" key="1">
    <source>
        <dbReference type="SAM" id="MobiDB-lite"/>
    </source>
</evidence>
<keyword evidence="3" id="KW-1185">Reference proteome</keyword>
<feature type="compositionally biased region" description="Polar residues" evidence="1">
    <location>
        <begin position="341"/>
        <end position="351"/>
    </location>
</feature>
<name>A0A8S0W4Q1_CYCAE</name>
<comment type="caution">
    <text evidence="2">The sequence shown here is derived from an EMBL/GenBank/DDBJ whole genome shotgun (WGS) entry which is preliminary data.</text>
</comment>
<sequence>MVEVLHASFTDYLFDKSRSQKFYIELSHHATYFMRMSCRVSVTDTIQTVKRRLIQADVRSFCRHARPTEELFEDLLSGFKFLAEGHENIQKLGPYNLAMAASNRDLIRIAVRYLEYFSLLKMSCPNLSANIHERYREHVKRFIESQIELYRSDDVLITLLVLSLVNLSMMRELVVRTLFSPQLEFPDHIAVIKVDDSTVEFIESTLKDLKDGDFTRTAKVMVSSLVHATTKDGCGSFDHAFALASLPYLLQKASNDPKLIALLQAIELPLQSISLDSCDYDGTCLKAERFRSESMVGDESQTSGTDITEKDAKVDSKETPEAITTITEGENQERPQRAGGLSTTGPETTTAGERAGAEMANGSDGENMERACGEIEQRDVIQVTAPLRKARWARLWARVQKKFRHYVG</sequence>
<protein>
    <submittedName>
        <fullName evidence="2">Uncharacterized protein</fullName>
    </submittedName>
</protein>
<evidence type="ECO:0000313" key="3">
    <source>
        <dbReference type="Proteomes" id="UP000467700"/>
    </source>
</evidence>
<feature type="compositionally biased region" description="Basic and acidic residues" evidence="1">
    <location>
        <begin position="307"/>
        <end position="320"/>
    </location>
</feature>
<accession>A0A8S0W4Q1</accession>
<feature type="region of interest" description="Disordered" evidence="1">
    <location>
        <begin position="293"/>
        <end position="368"/>
    </location>
</feature>